<name>A0ABU3B7U9_9GAMM</name>
<dbReference type="Pfam" id="PF12705">
    <property type="entry name" value="PDDEXK_1"/>
    <property type="match status" value="1"/>
</dbReference>
<feature type="domain" description="PD-(D/E)XK endonuclease-like" evidence="1">
    <location>
        <begin position="4"/>
        <end position="275"/>
    </location>
</feature>
<accession>A0ABU3B7U9</accession>
<evidence type="ECO:0000313" key="2">
    <source>
        <dbReference type="EMBL" id="MDT0618547.1"/>
    </source>
</evidence>
<dbReference type="InterPro" id="IPR011604">
    <property type="entry name" value="PDDEXK-like_dom_sf"/>
</dbReference>
<evidence type="ECO:0000259" key="1">
    <source>
        <dbReference type="Pfam" id="PF12705"/>
    </source>
</evidence>
<dbReference type="EMBL" id="JAVRHY010000006">
    <property type="protein sequence ID" value="MDT0618547.1"/>
    <property type="molecule type" value="Genomic_DNA"/>
</dbReference>
<sequence>MSLRLSPSKLADYENCPRLYEIKHVLKVRQRETSANLPFGSAAHTAFEASVRAHHAGEPDKLNVEDVFNKAWKAEILRTKLIKYSSRWDEQSLLATGRAIVTRFHQLWPKFGLTPLVDDQNVPQLEIMLSCEIEPGVQLRGKLDFIGYDKMGRLAVVDFKTPASATPEGFSDLDDQLTAYQLLVLHNTEMLGVSDVARLGFLECLKRKVSTSGRGKGPEVRAPDLVPARSEEDLAAFVEKVKFNAQCIREGRFYRRPRMAYNTPCGLCDFQELCRTGEAENAASERFGFAPSNVEDTEPDTPAVAVNGDGGGWFVI</sequence>
<dbReference type="Gene3D" id="3.90.320.10">
    <property type="match status" value="1"/>
</dbReference>
<organism evidence="2 3">
    <name type="scientific">Spectribacter acetivorans</name>
    <dbReference type="NCBI Taxonomy" id="3075603"/>
    <lineage>
        <taxon>Bacteria</taxon>
        <taxon>Pseudomonadati</taxon>
        <taxon>Pseudomonadota</taxon>
        <taxon>Gammaproteobacteria</taxon>
        <taxon>Salinisphaerales</taxon>
        <taxon>Salinisphaeraceae</taxon>
        <taxon>Spectribacter</taxon>
    </lineage>
</organism>
<dbReference type="Proteomes" id="UP001259982">
    <property type="component" value="Unassembled WGS sequence"/>
</dbReference>
<evidence type="ECO:0000313" key="3">
    <source>
        <dbReference type="Proteomes" id="UP001259982"/>
    </source>
</evidence>
<protein>
    <submittedName>
        <fullName evidence="2">PD-(D/E)XK nuclease family protein</fullName>
    </submittedName>
</protein>
<dbReference type="InterPro" id="IPR038726">
    <property type="entry name" value="PDDEXK_AddAB-type"/>
</dbReference>
<gene>
    <name evidence="2" type="ORF">RM531_08655</name>
</gene>
<reference evidence="2 3" key="1">
    <citation type="submission" date="2023-09" db="EMBL/GenBank/DDBJ databases">
        <authorList>
            <person name="Rey-Velasco X."/>
        </authorList>
    </citation>
    <scope>NUCLEOTIDE SEQUENCE [LARGE SCALE GENOMIC DNA]</scope>
    <source>
        <strain evidence="2 3">P385</strain>
    </source>
</reference>
<keyword evidence="3" id="KW-1185">Reference proteome</keyword>
<proteinExistence type="predicted"/>
<dbReference type="RefSeq" id="WP_311658682.1">
    <property type="nucleotide sequence ID" value="NZ_JAVRHY010000006.1"/>
</dbReference>
<comment type="caution">
    <text evidence="2">The sequence shown here is derived from an EMBL/GenBank/DDBJ whole genome shotgun (WGS) entry which is preliminary data.</text>
</comment>